<keyword evidence="2" id="KW-1133">Transmembrane helix</keyword>
<protein>
    <recommendedName>
        <fullName evidence="5">Alanine and proline rich membrane protein</fullName>
    </recommendedName>
</protein>
<feature type="region of interest" description="Disordered" evidence="1">
    <location>
        <begin position="37"/>
        <end position="56"/>
    </location>
</feature>
<evidence type="ECO:0000256" key="2">
    <source>
        <dbReference type="SAM" id="Phobius"/>
    </source>
</evidence>
<name>G8RXT5_MYCRN</name>
<keyword evidence="2" id="KW-0812">Transmembrane</keyword>
<dbReference type="PATRIC" id="fig|710685.3.peg.5244"/>
<gene>
    <name evidence="3" type="ordered locus">MycrhN_5223</name>
</gene>
<dbReference type="RefSeq" id="WP_014213439.1">
    <property type="nucleotide sequence ID" value="NC_016604.1"/>
</dbReference>
<feature type="compositionally biased region" description="Low complexity" evidence="1">
    <location>
        <begin position="37"/>
        <end position="50"/>
    </location>
</feature>
<evidence type="ECO:0000256" key="1">
    <source>
        <dbReference type="SAM" id="MobiDB-lite"/>
    </source>
</evidence>
<dbReference type="HOGENOM" id="CLU_122818_0_0_11"/>
<keyword evidence="4" id="KW-1185">Reference proteome</keyword>
<accession>G8RXT5</accession>
<dbReference type="KEGG" id="mrh:MycrhN_5223"/>
<dbReference type="Proteomes" id="UP000005442">
    <property type="component" value="Chromosome"/>
</dbReference>
<sequence>MSEHAESSRGSVVSILALVVALVAVGVAVWALVKEPSAPSGSAESSKSSSVFTGNTTDDPKASVCEAFTLVRNGVQLNTNLAPAGGPSDVTGVLAVAANARISLIDGGQYLMARLQPDTPAELADPVRKFANQLMDIGARSVAGIANADPDQASRLKDADATSAQITNLCK</sequence>
<evidence type="ECO:0000313" key="3">
    <source>
        <dbReference type="EMBL" id="AEV75698.1"/>
    </source>
</evidence>
<dbReference type="eggNOG" id="ENOG5031J2D">
    <property type="taxonomic scope" value="Bacteria"/>
</dbReference>
<evidence type="ECO:0008006" key="5">
    <source>
        <dbReference type="Google" id="ProtNLM"/>
    </source>
</evidence>
<dbReference type="EMBL" id="CP003169">
    <property type="protein sequence ID" value="AEV75698.1"/>
    <property type="molecule type" value="Genomic_DNA"/>
</dbReference>
<dbReference type="OrthoDB" id="4761585at2"/>
<proteinExistence type="predicted"/>
<feature type="transmembrane region" description="Helical" evidence="2">
    <location>
        <begin position="12"/>
        <end position="33"/>
    </location>
</feature>
<dbReference type="AlphaFoldDB" id="G8RXT5"/>
<evidence type="ECO:0000313" key="4">
    <source>
        <dbReference type="Proteomes" id="UP000005442"/>
    </source>
</evidence>
<reference evidence="3 4" key="1">
    <citation type="submission" date="2011-12" db="EMBL/GenBank/DDBJ databases">
        <title>Complete sequence of Mycobacterium rhodesiae NBB3.</title>
        <authorList>
            <consortium name="US DOE Joint Genome Institute"/>
            <person name="Lucas S."/>
            <person name="Han J."/>
            <person name="Lapidus A."/>
            <person name="Cheng J.-F."/>
            <person name="Goodwin L."/>
            <person name="Pitluck S."/>
            <person name="Peters L."/>
            <person name="Mikhailova N."/>
            <person name="Gu W."/>
            <person name="Detter J.C."/>
            <person name="Han C."/>
            <person name="Tapia R."/>
            <person name="Land M."/>
            <person name="Hauser L."/>
            <person name="Kyrpides N."/>
            <person name="Ivanova N."/>
            <person name="Pagani I."/>
            <person name="Mattes T."/>
            <person name="Holmes A."/>
            <person name="Rutledge P."/>
            <person name="Paulsen I."/>
            <person name="Coleman N."/>
            <person name="Woyke T."/>
        </authorList>
    </citation>
    <scope>NUCLEOTIDE SEQUENCE [LARGE SCALE GENOMIC DNA]</scope>
    <source>
        <strain evidence="3 4">NBB3</strain>
    </source>
</reference>
<keyword evidence="2" id="KW-0472">Membrane</keyword>
<dbReference type="STRING" id="710685.MycrhN_5223"/>
<organism evidence="3 4">
    <name type="scientific">Mycolicibacterium rhodesiae (strain NBB3)</name>
    <name type="common">Mycobacterium rhodesiae</name>
    <dbReference type="NCBI Taxonomy" id="710685"/>
    <lineage>
        <taxon>Bacteria</taxon>
        <taxon>Bacillati</taxon>
        <taxon>Actinomycetota</taxon>
        <taxon>Actinomycetes</taxon>
        <taxon>Mycobacteriales</taxon>
        <taxon>Mycobacteriaceae</taxon>
        <taxon>Mycolicibacterium</taxon>
    </lineage>
</organism>